<accession>A0A368QMR0</accession>
<gene>
    <name evidence="1" type="ORF">SETIT_3G367700v2</name>
</gene>
<organism evidence="1">
    <name type="scientific">Setaria italica</name>
    <name type="common">Foxtail millet</name>
    <name type="synonym">Panicum italicum</name>
    <dbReference type="NCBI Taxonomy" id="4555"/>
    <lineage>
        <taxon>Eukaryota</taxon>
        <taxon>Viridiplantae</taxon>
        <taxon>Streptophyta</taxon>
        <taxon>Embryophyta</taxon>
        <taxon>Tracheophyta</taxon>
        <taxon>Spermatophyta</taxon>
        <taxon>Magnoliopsida</taxon>
        <taxon>Liliopsida</taxon>
        <taxon>Poales</taxon>
        <taxon>Poaceae</taxon>
        <taxon>PACMAD clade</taxon>
        <taxon>Panicoideae</taxon>
        <taxon>Panicodae</taxon>
        <taxon>Paniceae</taxon>
        <taxon>Cenchrinae</taxon>
        <taxon>Setaria</taxon>
    </lineage>
</organism>
<reference evidence="1" key="2">
    <citation type="submission" date="2015-07" db="EMBL/GenBank/DDBJ databases">
        <authorList>
            <person name="Noorani M."/>
        </authorList>
    </citation>
    <scope>NUCLEOTIDE SEQUENCE</scope>
    <source>
        <strain evidence="1">Yugu1</strain>
    </source>
</reference>
<reference evidence="1" key="1">
    <citation type="journal article" date="2012" name="Nat. Biotechnol.">
        <title>Reference genome sequence of the model plant Setaria.</title>
        <authorList>
            <person name="Bennetzen J.L."/>
            <person name="Schmutz J."/>
            <person name="Wang H."/>
            <person name="Percifield R."/>
            <person name="Hawkins J."/>
            <person name="Pontaroli A.C."/>
            <person name="Estep M."/>
            <person name="Feng L."/>
            <person name="Vaughn J.N."/>
            <person name="Grimwood J."/>
            <person name="Jenkins J."/>
            <person name="Barry K."/>
            <person name="Lindquist E."/>
            <person name="Hellsten U."/>
            <person name="Deshpande S."/>
            <person name="Wang X."/>
            <person name="Wu X."/>
            <person name="Mitros T."/>
            <person name="Triplett J."/>
            <person name="Yang X."/>
            <person name="Ye C.Y."/>
            <person name="Mauro-Herrera M."/>
            <person name="Wang L."/>
            <person name="Li P."/>
            <person name="Sharma M."/>
            <person name="Sharma R."/>
            <person name="Ronald P.C."/>
            <person name="Panaud O."/>
            <person name="Kellogg E.A."/>
            <person name="Brutnell T.P."/>
            <person name="Doust A.N."/>
            <person name="Tuskan G.A."/>
            <person name="Rokhsar D."/>
            <person name="Devos K.M."/>
        </authorList>
    </citation>
    <scope>NUCLEOTIDE SEQUENCE [LARGE SCALE GENOMIC DNA]</scope>
    <source>
        <strain evidence="1">Yugu1</strain>
    </source>
</reference>
<proteinExistence type="predicted"/>
<name>A0A368QMR0_SETIT</name>
<dbReference type="AlphaFoldDB" id="A0A368QMR0"/>
<sequence length="106" mass="11527">MLDDIVQQSTNCAAATVQPVLVPPLDHLHLGGQAPTSARRSLQDVRMRSTVELQLGMYSGSLVVWYTALTKLHSSSNIFTGKFLAMTIANLNSVSSISWHGILLTF</sequence>
<evidence type="ECO:0000313" key="1">
    <source>
        <dbReference type="EMBL" id="RCV19231.1"/>
    </source>
</evidence>
<dbReference type="EMBL" id="CM003530">
    <property type="protein sequence ID" value="RCV19231.1"/>
    <property type="molecule type" value="Genomic_DNA"/>
</dbReference>
<protein>
    <submittedName>
        <fullName evidence="1">Uncharacterized protein</fullName>
    </submittedName>
</protein>